<evidence type="ECO:0000256" key="1">
    <source>
        <dbReference type="ARBA" id="ARBA00022729"/>
    </source>
</evidence>
<dbReference type="SUPFAM" id="SSF50685">
    <property type="entry name" value="Barwin-like endoglucanases"/>
    <property type="match status" value="1"/>
</dbReference>
<dbReference type="CDD" id="cd22273">
    <property type="entry name" value="DPBB_SPI-like"/>
    <property type="match status" value="1"/>
</dbReference>
<dbReference type="InterPro" id="IPR051477">
    <property type="entry name" value="Expansin_CellWall"/>
</dbReference>
<dbReference type="PROSITE" id="PS50842">
    <property type="entry name" value="EXPANSIN_EG45"/>
    <property type="match status" value="1"/>
</dbReference>
<dbReference type="RefSeq" id="WP_377850376.1">
    <property type="nucleotide sequence ID" value="NZ_JBHLZU010000004.1"/>
</dbReference>
<evidence type="ECO:0000259" key="3">
    <source>
        <dbReference type="PROSITE" id="PS50842"/>
    </source>
</evidence>
<protein>
    <submittedName>
        <fullName evidence="4">RlpA-like double-psi beta-barrel domain-containing protein</fullName>
    </submittedName>
</protein>
<feature type="domain" description="Expansin-like EG45" evidence="3">
    <location>
        <begin position="9"/>
        <end position="129"/>
    </location>
</feature>
<dbReference type="InterPro" id="IPR048197">
    <property type="entry name" value="Papain_inhib"/>
</dbReference>
<comment type="caution">
    <text evidence="4">The sequence shown here is derived from an EMBL/GenBank/DDBJ whole genome shotgun (WGS) entry which is preliminary data.</text>
</comment>
<dbReference type="InterPro" id="IPR007112">
    <property type="entry name" value="Expansin/allergen_DPBB_dom"/>
</dbReference>
<proteinExistence type="predicted"/>
<dbReference type="EMBL" id="JBHLZU010000004">
    <property type="protein sequence ID" value="MFB9903241.1"/>
    <property type="molecule type" value="Genomic_DNA"/>
</dbReference>
<name>A0ABV5ZU08_9PSEU</name>
<evidence type="ECO:0000313" key="5">
    <source>
        <dbReference type="Proteomes" id="UP001589693"/>
    </source>
</evidence>
<feature type="chain" id="PRO_5045965694" evidence="2">
    <location>
        <begin position="27"/>
        <end position="129"/>
    </location>
</feature>
<dbReference type="Pfam" id="PF03330">
    <property type="entry name" value="DPBB_1"/>
    <property type="match status" value="1"/>
</dbReference>
<evidence type="ECO:0000313" key="4">
    <source>
        <dbReference type="EMBL" id="MFB9903241.1"/>
    </source>
</evidence>
<sequence length="129" mass="13623">MMRPALSVIAVCGTLFMGVGTAPAFAAAKSGEATYYALSGTGACGKKINASTQLLVAVSAKWFTTANPNKDPICKKRLKVTYGKKSITVPVRDKCPSCSKTHFDLSKAAFKKLAGTSAGRIAIKWEFVT</sequence>
<evidence type="ECO:0000256" key="2">
    <source>
        <dbReference type="SAM" id="SignalP"/>
    </source>
</evidence>
<dbReference type="Proteomes" id="UP001589693">
    <property type="component" value="Unassembled WGS sequence"/>
</dbReference>
<keyword evidence="1 2" id="KW-0732">Signal</keyword>
<dbReference type="InterPro" id="IPR009009">
    <property type="entry name" value="RlpA-like_DPBB"/>
</dbReference>
<gene>
    <name evidence="4" type="ORF">ACFFQA_04755</name>
</gene>
<dbReference type="PANTHER" id="PTHR31836">
    <property type="match status" value="1"/>
</dbReference>
<dbReference type="InterPro" id="IPR036908">
    <property type="entry name" value="RlpA-like_sf"/>
</dbReference>
<feature type="signal peptide" evidence="2">
    <location>
        <begin position="1"/>
        <end position="26"/>
    </location>
</feature>
<keyword evidence="5" id="KW-1185">Reference proteome</keyword>
<dbReference type="Gene3D" id="2.40.40.10">
    <property type="entry name" value="RlpA-like domain"/>
    <property type="match status" value="1"/>
</dbReference>
<reference evidence="4 5" key="1">
    <citation type="submission" date="2024-09" db="EMBL/GenBank/DDBJ databases">
        <authorList>
            <person name="Sun Q."/>
            <person name="Mori K."/>
        </authorList>
    </citation>
    <scope>NUCLEOTIDE SEQUENCE [LARGE SCALE GENOMIC DNA]</scope>
    <source>
        <strain evidence="4 5">TBRC 7907</strain>
    </source>
</reference>
<accession>A0ABV5ZU08</accession>
<dbReference type="PANTHER" id="PTHR31836:SF28">
    <property type="entry name" value="SRCR DOMAIN-CONTAINING PROTEIN-RELATED"/>
    <property type="match status" value="1"/>
</dbReference>
<organism evidence="4 5">
    <name type="scientific">Allokutzneria oryzae</name>
    <dbReference type="NCBI Taxonomy" id="1378989"/>
    <lineage>
        <taxon>Bacteria</taxon>
        <taxon>Bacillati</taxon>
        <taxon>Actinomycetota</taxon>
        <taxon>Actinomycetes</taxon>
        <taxon>Pseudonocardiales</taxon>
        <taxon>Pseudonocardiaceae</taxon>
        <taxon>Allokutzneria</taxon>
    </lineage>
</organism>